<dbReference type="CDD" id="cd00452">
    <property type="entry name" value="KDPG_aldolase"/>
    <property type="match status" value="1"/>
</dbReference>
<sequence>MTDVDFFGARLAELPVIAIFRGLSPKEAVAQACEAWDHGVALVEVTLQDDSGYAALEAVANAASDPLSVGAGTITTPEQLRRAMDHGARFGIAPGLDADTVAAALDPDDGIPFLPGVATASEVQAAQRLGGGGNQGVPRVPADPRVDHRHVRPLPPDELHCHWRDHPRERWRLPLRWGFRSRRGRQARGRTPSESLRRRPISTRQHHMLGSGFDARA</sequence>
<comment type="caution">
    <text evidence="7">The sequence shown here is derived from an EMBL/GenBank/DDBJ whole genome shotgun (WGS) entry which is preliminary data.</text>
</comment>
<evidence type="ECO:0000256" key="1">
    <source>
        <dbReference type="ARBA" id="ARBA00004761"/>
    </source>
</evidence>
<dbReference type="AlphaFoldDB" id="K6XBD6"/>
<keyword evidence="5" id="KW-0119">Carbohydrate metabolism</keyword>
<gene>
    <name evidence="7" type="ORF">KILIM_032_00240</name>
</gene>
<dbReference type="InterPro" id="IPR000887">
    <property type="entry name" value="Aldlse_KDPG_KHG"/>
</dbReference>
<dbReference type="eggNOG" id="COG0800">
    <property type="taxonomic scope" value="Bacteria"/>
</dbReference>
<evidence type="ECO:0000256" key="2">
    <source>
        <dbReference type="ARBA" id="ARBA00006906"/>
    </source>
</evidence>
<reference evidence="7 8" key="1">
    <citation type="submission" date="2012-08" db="EMBL/GenBank/DDBJ databases">
        <title>Whole genome shotgun sequence of Kineosphaera limosa NBRC 100340.</title>
        <authorList>
            <person name="Yoshida I."/>
            <person name="Isaki S."/>
            <person name="Hosoyama A."/>
            <person name="Tsuchikane K."/>
            <person name="Katsumata H."/>
            <person name="Ando Y."/>
            <person name="Ohji S."/>
            <person name="Hamada M."/>
            <person name="Tamura T."/>
            <person name="Yamazoe A."/>
            <person name="Yamazaki S."/>
            <person name="Fujita N."/>
        </authorList>
    </citation>
    <scope>NUCLEOTIDE SEQUENCE [LARGE SCALE GENOMIC DNA]</scope>
    <source>
        <strain evidence="7 8">NBRC 100340</strain>
    </source>
</reference>
<comment type="subunit">
    <text evidence="3">Homotrimer.</text>
</comment>
<feature type="region of interest" description="Disordered" evidence="6">
    <location>
        <begin position="128"/>
        <end position="153"/>
    </location>
</feature>
<keyword evidence="8" id="KW-1185">Reference proteome</keyword>
<comment type="similarity">
    <text evidence="2">Belongs to the KHG/KDPG aldolase family.</text>
</comment>
<name>K6XBD6_9MICO</name>
<evidence type="ECO:0000256" key="3">
    <source>
        <dbReference type="ARBA" id="ARBA00011233"/>
    </source>
</evidence>
<evidence type="ECO:0000256" key="6">
    <source>
        <dbReference type="SAM" id="MobiDB-lite"/>
    </source>
</evidence>
<dbReference type="RefSeq" id="WP_006592671.1">
    <property type="nucleotide sequence ID" value="NZ_BAHD01000032.1"/>
</dbReference>
<accession>K6XBD6</accession>
<dbReference type="STRING" id="1184609.KILIM_032_00240"/>
<dbReference type="Pfam" id="PF01081">
    <property type="entry name" value="Aldolase"/>
    <property type="match status" value="1"/>
</dbReference>
<dbReference type="Gene3D" id="3.20.20.70">
    <property type="entry name" value="Aldolase class I"/>
    <property type="match status" value="1"/>
</dbReference>
<organism evidence="7 8">
    <name type="scientific">Kineosphaera limosa NBRC 100340</name>
    <dbReference type="NCBI Taxonomy" id="1184609"/>
    <lineage>
        <taxon>Bacteria</taxon>
        <taxon>Bacillati</taxon>
        <taxon>Actinomycetota</taxon>
        <taxon>Actinomycetes</taxon>
        <taxon>Micrococcales</taxon>
        <taxon>Dermatophilaceae</taxon>
        <taxon>Kineosphaera</taxon>
    </lineage>
</organism>
<proteinExistence type="inferred from homology"/>
<evidence type="ECO:0000313" key="8">
    <source>
        <dbReference type="Proteomes" id="UP000008366"/>
    </source>
</evidence>
<keyword evidence="4" id="KW-0456">Lyase</keyword>
<dbReference type="Proteomes" id="UP000008366">
    <property type="component" value="Unassembled WGS sequence"/>
</dbReference>
<dbReference type="PANTHER" id="PTHR30246:SF1">
    <property type="entry name" value="2-DEHYDRO-3-DEOXY-6-PHOSPHOGALACTONATE ALDOLASE-RELATED"/>
    <property type="match status" value="1"/>
</dbReference>
<dbReference type="EMBL" id="BAHD01000032">
    <property type="protein sequence ID" value="GAB96139.1"/>
    <property type="molecule type" value="Genomic_DNA"/>
</dbReference>
<feature type="region of interest" description="Disordered" evidence="6">
    <location>
        <begin position="183"/>
        <end position="217"/>
    </location>
</feature>
<comment type="pathway">
    <text evidence="1">Carbohydrate acid metabolism.</text>
</comment>
<dbReference type="PANTHER" id="PTHR30246">
    <property type="entry name" value="2-KETO-3-DEOXY-6-PHOSPHOGLUCONATE ALDOLASE"/>
    <property type="match status" value="1"/>
</dbReference>
<dbReference type="InterPro" id="IPR013785">
    <property type="entry name" value="Aldolase_TIM"/>
</dbReference>
<protein>
    <submittedName>
        <fullName evidence="7">Putative aldolase</fullName>
    </submittedName>
</protein>
<dbReference type="SUPFAM" id="SSF51569">
    <property type="entry name" value="Aldolase"/>
    <property type="match status" value="1"/>
</dbReference>
<evidence type="ECO:0000256" key="5">
    <source>
        <dbReference type="ARBA" id="ARBA00023277"/>
    </source>
</evidence>
<dbReference type="GO" id="GO:0016829">
    <property type="term" value="F:lyase activity"/>
    <property type="evidence" value="ECO:0007669"/>
    <property type="project" value="UniProtKB-KW"/>
</dbReference>
<evidence type="ECO:0000256" key="4">
    <source>
        <dbReference type="ARBA" id="ARBA00023239"/>
    </source>
</evidence>
<evidence type="ECO:0000313" key="7">
    <source>
        <dbReference type="EMBL" id="GAB96139.1"/>
    </source>
</evidence>
<feature type="compositionally biased region" description="Basic residues" evidence="6">
    <location>
        <begin position="198"/>
        <end position="207"/>
    </location>
</feature>